<sequence>MVPRSTPSGQQCSVFTVTAALVLIVAVTLSCAPSGAGASAIRPPPSSVSVAGGPDGPAARFRRDAPAAVDASPGRTVVRRKRTLLKLKPLVVLPAKLALGAGSKLVAGAKLGAKAVGVGAKALGVGAVGLKAVKKVTKVTIKAATALGVKAVLLNFLFQKINQVIDFKTRLLSNLDQRNKQKNAQFLSPVLSSKPSSGSVGNKDDDDFLASGSPGSDQQVLAQEQSSAVAQPADGRLEDDSEVTFDANKVSLQVPDRLFGPSFTAVTGISQAIGTVVQNAANRLARLLSSLKLDVKYLDPFDRVAGCIVEFFHCPVKCAERAITYNMGDGL</sequence>
<evidence type="ECO:0000313" key="4">
    <source>
        <dbReference type="RefSeq" id="XP_025422530.1"/>
    </source>
</evidence>
<evidence type="ECO:0000313" key="3">
    <source>
        <dbReference type="Proteomes" id="UP000694846"/>
    </source>
</evidence>
<dbReference type="PROSITE" id="PS51257">
    <property type="entry name" value="PROKAR_LIPOPROTEIN"/>
    <property type="match status" value="1"/>
</dbReference>
<gene>
    <name evidence="4" type="primary">LOC112692174</name>
</gene>
<feature type="compositionally biased region" description="Low complexity" evidence="1">
    <location>
        <begin position="187"/>
        <end position="201"/>
    </location>
</feature>
<dbReference type="Proteomes" id="UP000694846">
    <property type="component" value="Unplaced"/>
</dbReference>
<organism evidence="3 4">
    <name type="scientific">Sipha flava</name>
    <name type="common">yellow sugarcane aphid</name>
    <dbReference type="NCBI Taxonomy" id="143950"/>
    <lineage>
        <taxon>Eukaryota</taxon>
        <taxon>Metazoa</taxon>
        <taxon>Ecdysozoa</taxon>
        <taxon>Arthropoda</taxon>
        <taxon>Hexapoda</taxon>
        <taxon>Insecta</taxon>
        <taxon>Pterygota</taxon>
        <taxon>Neoptera</taxon>
        <taxon>Paraneoptera</taxon>
        <taxon>Hemiptera</taxon>
        <taxon>Sternorrhyncha</taxon>
        <taxon>Aphidomorpha</taxon>
        <taxon>Aphidoidea</taxon>
        <taxon>Aphididae</taxon>
        <taxon>Sipha</taxon>
    </lineage>
</organism>
<reference evidence="4" key="1">
    <citation type="submission" date="2025-08" db="UniProtKB">
        <authorList>
            <consortium name="RefSeq"/>
        </authorList>
    </citation>
    <scope>IDENTIFICATION</scope>
    <source>
        <tissue evidence="4">Whole body</tissue>
    </source>
</reference>
<evidence type="ECO:0000256" key="1">
    <source>
        <dbReference type="SAM" id="MobiDB-lite"/>
    </source>
</evidence>
<evidence type="ECO:0000256" key="2">
    <source>
        <dbReference type="SAM" id="SignalP"/>
    </source>
</evidence>
<keyword evidence="2" id="KW-0732">Signal</keyword>
<proteinExistence type="predicted"/>
<dbReference type="RefSeq" id="XP_025422530.1">
    <property type="nucleotide sequence ID" value="XM_025566745.1"/>
</dbReference>
<keyword evidence="3" id="KW-1185">Reference proteome</keyword>
<dbReference type="OrthoDB" id="6630965at2759"/>
<feature type="chain" id="PRO_5034366790" evidence="2">
    <location>
        <begin position="39"/>
        <end position="331"/>
    </location>
</feature>
<feature type="region of interest" description="Disordered" evidence="1">
    <location>
        <begin position="186"/>
        <end position="225"/>
    </location>
</feature>
<accession>A0A8B8GHZ2</accession>
<dbReference type="AlphaFoldDB" id="A0A8B8GHZ2"/>
<name>A0A8B8GHZ2_9HEMI</name>
<feature type="signal peptide" evidence="2">
    <location>
        <begin position="1"/>
        <end position="38"/>
    </location>
</feature>
<feature type="compositionally biased region" description="Polar residues" evidence="1">
    <location>
        <begin position="213"/>
        <end position="225"/>
    </location>
</feature>
<dbReference type="GeneID" id="112692174"/>
<protein>
    <submittedName>
        <fullName evidence="4">Uncharacterized protein LOC112692174</fullName>
    </submittedName>
</protein>